<evidence type="ECO:0000256" key="2">
    <source>
        <dbReference type="ARBA" id="ARBA00023315"/>
    </source>
</evidence>
<evidence type="ECO:0000313" key="4">
    <source>
        <dbReference type="EMBL" id="MCY1006303.1"/>
    </source>
</evidence>
<dbReference type="PANTHER" id="PTHR12283:SF6">
    <property type="entry name" value="GLUTAMINYL-PEPTIDE CYCLOTRANSFERASE-RELATED"/>
    <property type="match status" value="1"/>
</dbReference>
<dbReference type="SUPFAM" id="SSF53187">
    <property type="entry name" value="Zn-dependent exopeptidases"/>
    <property type="match status" value="1"/>
</dbReference>
<comment type="caution">
    <text evidence="4">The sequence shown here is derived from an EMBL/GenBank/DDBJ whole genome shotgun (WGS) entry which is preliminary data.</text>
</comment>
<dbReference type="GO" id="GO:0016603">
    <property type="term" value="F:glutaminyl-peptide cyclotransferase activity"/>
    <property type="evidence" value="ECO:0007669"/>
    <property type="project" value="TreeGrafter"/>
</dbReference>
<keyword evidence="5" id="KW-1185">Reference proteome</keyword>
<name>A0A9X3EVH3_9BACT</name>
<dbReference type="AlphaFoldDB" id="A0A9X3EVH3"/>
<evidence type="ECO:0000256" key="1">
    <source>
        <dbReference type="ARBA" id="ARBA00022679"/>
    </source>
</evidence>
<dbReference type="InterPro" id="IPR007484">
    <property type="entry name" value="Peptidase_M28"/>
</dbReference>
<dbReference type="Gene3D" id="3.40.630.10">
    <property type="entry name" value="Zn peptidases"/>
    <property type="match status" value="1"/>
</dbReference>
<accession>A0A9X3EVH3</accession>
<evidence type="ECO:0000313" key="5">
    <source>
        <dbReference type="Proteomes" id="UP001150924"/>
    </source>
</evidence>
<dbReference type="GO" id="GO:0008270">
    <property type="term" value="F:zinc ion binding"/>
    <property type="evidence" value="ECO:0007669"/>
    <property type="project" value="TreeGrafter"/>
</dbReference>
<feature type="domain" description="Peptidase M28" evidence="3">
    <location>
        <begin position="103"/>
        <end position="311"/>
    </location>
</feature>
<dbReference type="RefSeq" id="WP_267768424.1">
    <property type="nucleotide sequence ID" value="NZ_JAPNKE010000002.1"/>
</dbReference>
<protein>
    <submittedName>
        <fullName evidence="4">M28 family peptidase</fullName>
    </submittedName>
</protein>
<dbReference type="Proteomes" id="UP001150924">
    <property type="component" value="Unassembled WGS sequence"/>
</dbReference>
<dbReference type="PANTHER" id="PTHR12283">
    <property type="entry name" value="GLUTAMINYL-PEPTIDE CYCLOTRANSFERASE"/>
    <property type="match status" value="1"/>
</dbReference>
<gene>
    <name evidence="4" type="ORF">OV079_12170</name>
</gene>
<evidence type="ECO:0000259" key="3">
    <source>
        <dbReference type="Pfam" id="PF04389"/>
    </source>
</evidence>
<sequence>MHLRSLLACAGLVLACGRPAGSPPSGLAASGDTGERFSGAAALARVDQLLERYPRALGDARRTGAIEALAADLQAAGAAQVDRLEHRGADPLTGVSFDMTTLVGHVRPEAPRRFILATHFDTRPWAESDPDPSRRDQPIAGANDGTSGLAVVLELVPLLVRQLPPDIGVTVILFDGEELGRPDVGPYLAGSRALATEVLLGRFPLVARAEFGVVLDMVGDRDLRIQPDRASLAQHPALIERIWSIGQAHGFTAFDAAPLAVPLLDDHVPLDEAGVPSILLIDYDYPAWHTHADTRDKLDARSLGAVGETLRLAFLDLAAHPLPSPRG</sequence>
<organism evidence="4 5">
    <name type="scientific">Nannocystis pusilla</name>
    <dbReference type="NCBI Taxonomy" id="889268"/>
    <lineage>
        <taxon>Bacteria</taxon>
        <taxon>Pseudomonadati</taxon>
        <taxon>Myxococcota</taxon>
        <taxon>Polyangia</taxon>
        <taxon>Nannocystales</taxon>
        <taxon>Nannocystaceae</taxon>
        <taxon>Nannocystis</taxon>
    </lineage>
</organism>
<keyword evidence="1" id="KW-0808">Transferase</keyword>
<dbReference type="InterPro" id="IPR040234">
    <property type="entry name" value="QC/QCL"/>
</dbReference>
<dbReference type="Pfam" id="PF04389">
    <property type="entry name" value="Peptidase_M28"/>
    <property type="match status" value="1"/>
</dbReference>
<dbReference type="PROSITE" id="PS51257">
    <property type="entry name" value="PROKAR_LIPOPROTEIN"/>
    <property type="match status" value="1"/>
</dbReference>
<keyword evidence="2" id="KW-0012">Acyltransferase</keyword>
<reference evidence="4" key="1">
    <citation type="submission" date="2022-11" db="EMBL/GenBank/DDBJ databases">
        <title>Minimal conservation of predation-associated metabolite biosynthetic gene clusters underscores biosynthetic potential of Myxococcota including descriptions for ten novel species: Archangium lansinium sp. nov., Myxococcus landrumus sp. nov., Nannocystis bai.</title>
        <authorList>
            <person name="Ahearne A."/>
            <person name="Stevens C."/>
            <person name="Phillips K."/>
        </authorList>
    </citation>
    <scope>NUCLEOTIDE SEQUENCE</scope>
    <source>
        <strain evidence="4">Na p29</strain>
    </source>
</reference>
<proteinExistence type="predicted"/>
<dbReference type="EMBL" id="JAPNKE010000002">
    <property type="protein sequence ID" value="MCY1006303.1"/>
    <property type="molecule type" value="Genomic_DNA"/>
</dbReference>